<feature type="domain" description="N-acetyltransferase" evidence="4">
    <location>
        <begin position="4"/>
        <end position="149"/>
    </location>
</feature>
<organism evidence="5 6">
    <name type="scientific">Methylophaga lonarensis MPL</name>
    <dbReference type="NCBI Taxonomy" id="1286106"/>
    <lineage>
        <taxon>Bacteria</taxon>
        <taxon>Pseudomonadati</taxon>
        <taxon>Pseudomonadota</taxon>
        <taxon>Gammaproteobacteria</taxon>
        <taxon>Thiotrichales</taxon>
        <taxon>Piscirickettsiaceae</taxon>
        <taxon>Methylophaga</taxon>
    </lineage>
</organism>
<dbReference type="InterPro" id="IPR016181">
    <property type="entry name" value="Acyl_CoA_acyltransferase"/>
</dbReference>
<dbReference type="CDD" id="cd04301">
    <property type="entry name" value="NAT_SF"/>
    <property type="match status" value="1"/>
</dbReference>
<dbReference type="STRING" id="1286106.MPL1_05222"/>
<dbReference type="eggNOG" id="COG0456">
    <property type="taxonomic scope" value="Bacteria"/>
</dbReference>
<name>M7PHR0_9GAMM</name>
<gene>
    <name evidence="3" type="primary">rimI</name>
    <name evidence="5" type="ORF">MPL1_05222</name>
</gene>
<dbReference type="Pfam" id="PF00583">
    <property type="entry name" value="Acetyltransf_1"/>
    <property type="match status" value="1"/>
</dbReference>
<dbReference type="AlphaFoldDB" id="M7PHR0"/>
<dbReference type="PATRIC" id="fig|1286106.3.peg.1048"/>
<keyword evidence="6" id="KW-1185">Reference proteome</keyword>
<comment type="function">
    <text evidence="3">Acetylates the N-terminal alanine of ribosomal protein bS18.</text>
</comment>
<dbReference type="HAMAP" id="MF_02210">
    <property type="entry name" value="RimI"/>
    <property type="match status" value="1"/>
</dbReference>
<dbReference type="InterPro" id="IPR006464">
    <property type="entry name" value="AcTrfase_RimI/Ard1"/>
</dbReference>
<evidence type="ECO:0000259" key="4">
    <source>
        <dbReference type="PROSITE" id="PS51186"/>
    </source>
</evidence>
<feature type="binding site" evidence="3">
    <location>
        <position position="110"/>
    </location>
    <ligand>
        <name>acetyl-CoA</name>
        <dbReference type="ChEBI" id="CHEBI:57288"/>
    </ligand>
</feature>
<comment type="caution">
    <text evidence="3">Lacks conserved residue(s) required for the propagation of feature annotation.</text>
</comment>
<dbReference type="GO" id="GO:0008999">
    <property type="term" value="F:protein-N-terminal-alanine acetyltransferase activity"/>
    <property type="evidence" value="ECO:0007669"/>
    <property type="project" value="UniProtKB-UniRule"/>
</dbReference>
<feature type="active site" description="Proton acceptor" evidence="3">
    <location>
        <position position="105"/>
    </location>
</feature>
<sequence>MKDLVRRPMNEADLAEVLQIERSANRFPWSKQNFADCLSGNYQSWVYQLPDSMAGYLIVQNILDEAHLLNICVQPQQQGKGIGRFMLEQMINDAQQRQAKLIVLEVRRSNHRAQQLYLQQGFNEMSIRRGYYPAEQGREDAVLMGLDLSLMMDFAE</sequence>
<protein>
    <recommendedName>
        <fullName evidence="3">[Ribosomal protein bS18]-alanine N-acetyltransferase</fullName>
        <ecNumber evidence="3">2.3.1.266</ecNumber>
    </recommendedName>
</protein>
<keyword evidence="3" id="KW-0963">Cytoplasm</keyword>
<keyword evidence="2 3" id="KW-0012">Acyltransferase</keyword>
<dbReference type="Proteomes" id="UP000012019">
    <property type="component" value="Unassembled WGS sequence"/>
</dbReference>
<dbReference type="PROSITE" id="PS51186">
    <property type="entry name" value="GNAT"/>
    <property type="match status" value="1"/>
</dbReference>
<evidence type="ECO:0000313" key="5">
    <source>
        <dbReference type="EMBL" id="EMR13425.1"/>
    </source>
</evidence>
<dbReference type="Gene3D" id="3.40.630.30">
    <property type="match status" value="1"/>
</dbReference>
<comment type="subcellular location">
    <subcellularLocation>
        <location evidence="3">Cytoplasm</location>
    </subcellularLocation>
</comment>
<dbReference type="PANTHER" id="PTHR43800:SF1">
    <property type="entry name" value="PEPTIDYL-LYSINE N-ACETYLTRANSFERASE YJAB"/>
    <property type="match status" value="1"/>
</dbReference>
<dbReference type="EC" id="2.3.1.266" evidence="3"/>
<feature type="active site" description="Proton donor" evidence="3">
    <location>
        <position position="117"/>
    </location>
</feature>
<comment type="caution">
    <text evidence="5">The sequence shown here is derived from an EMBL/GenBank/DDBJ whole genome shotgun (WGS) entry which is preliminary data.</text>
</comment>
<evidence type="ECO:0000256" key="1">
    <source>
        <dbReference type="ARBA" id="ARBA00022679"/>
    </source>
</evidence>
<reference evidence="5 6" key="1">
    <citation type="journal article" date="2013" name="Genome Announc.">
        <title>Draft Genome Sequence of Methylophaga lonarensis MPLT, a Haloalkaliphilic (Non-Methane-Utilizing) Methylotroph.</title>
        <authorList>
            <person name="Shetty S.A."/>
            <person name="Marathe N.P."/>
            <person name="Munot H."/>
            <person name="Antony C.P."/>
            <person name="Dhotre D.P."/>
            <person name="Murrell J.C."/>
            <person name="Shouche Y.S."/>
        </authorList>
    </citation>
    <scope>NUCLEOTIDE SEQUENCE [LARGE SCALE GENOMIC DNA]</scope>
    <source>
        <strain evidence="5 6">MPL</strain>
    </source>
</reference>
<dbReference type="SUPFAM" id="SSF55729">
    <property type="entry name" value="Acyl-CoA N-acyltransferases (Nat)"/>
    <property type="match status" value="1"/>
</dbReference>
<dbReference type="InterPro" id="IPR043690">
    <property type="entry name" value="RimI"/>
</dbReference>
<evidence type="ECO:0000256" key="3">
    <source>
        <dbReference type="HAMAP-Rule" id="MF_02210"/>
    </source>
</evidence>
<dbReference type="EMBL" id="APHR01000024">
    <property type="protein sequence ID" value="EMR13425.1"/>
    <property type="molecule type" value="Genomic_DNA"/>
</dbReference>
<dbReference type="NCBIfam" id="TIGR01575">
    <property type="entry name" value="rimI"/>
    <property type="match status" value="1"/>
</dbReference>
<proteinExistence type="inferred from homology"/>
<dbReference type="GO" id="GO:0005737">
    <property type="term" value="C:cytoplasm"/>
    <property type="evidence" value="ECO:0007669"/>
    <property type="project" value="UniProtKB-SubCell"/>
</dbReference>
<comment type="catalytic activity">
    <reaction evidence="3">
        <text>N-terminal L-alanyl-[ribosomal protein bS18] + acetyl-CoA = N-terminal N(alpha)-acetyl-L-alanyl-[ribosomal protein bS18] + CoA + H(+)</text>
        <dbReference type="Rhea" id="RHEA:43756"/>
        <dbReference type="Rhea" id="RHEA-COMP:10676"/>
        <dbReference type="Rhea" id="RHEA-COMP:10677"/>
        <dbReference type="ChEBI" id="CHEBI:15378"/>
        <dbReference type="ChEBI" id="CHEBI:57287"/>
        <dbReference type="ChEBI" id="CHEBI:57288"/>
        <dbReference type="ChEBI" id="CHEBI:64718"/>
        <dbReference type="ChEBI" id="CHEBI:83683"/>
        <dbReference type="EC" id="2.3.1.266"/>
    </reaction>
</comment>
<evidence type="ECO:0000313" key="6">
    <source>
        <dbReference type="Proteomes" id="UP000012019"/>
    </source>
</evidence>
<dbReference type="PANTHER" id="PTHR43800">
    <property type="entry name" value="PEPTIDYL-LYSINE N-ACETYLTRANSFERASE YJAB"/>
    <property type="match status" value="1"/>
</dbReference>
<keyword evidence="1 3" id="KW-0808">Transferase</keyword>
<evidence type="ECO:0000256" key="2">
    <source>
        <dbReference type="ARBA" id="ARBA00023315"/>
    </source>
</evidence>
<dbReference type="RefSeq" id="WP_009726054.1">
    <property type="nucleotide sequence ID" value="NZ_APHR01000024.1"/>
</dbReference>
<comment type="similarity">
    <text evidence="3">Belongs to the acetyltransferase family. RimI subfamily.</text>
</comment>
<dbReference type="InterPro" id="IPR000182">
    <property type="entry name" value="GNAT_dom"/>
</dbReference>
<accession>M7PHR0</accession>